<evidence type="ECO:0000313" key="6">
    <source>
        <dbReference type="EMBL" id="KAB8221128.1"/>
    </source>
</evidence>
<feature type="transmembrane region" description="Helical" evidence="5">
    <location>
        <begin position="209"/>
        <end position="231"/>
    </location>
</feature>
<dbReference type="GO" id="GO:0005351">
    <property type="term" value="F:carbohydrate:proton symporter activity"/>
    <property type="evidence" value="ECO:0007669"/>
    <property type="project" value="TreeGrafter"/>
</dbReference>
<dbReference type="AlphaFoldDB" id="A0A5N6EUF4"/>
<dbReference type="PANTHER" id="PTHR48022:SF45">
    <property type="entry name" value="MAJOR FACILITATOR SUPERFAMILY (MFS) PROFILE DOMAIN-CONTAINING PROTEIN-RELATED"/>
    <property type="match status" value="1"/>
</dbReference>
<dbReference type="InterPro" id="IPR036259">
    <property type="entry name" value="MFS_trans_sf"/>
</dbReference>
<organism evidence="6 7">
    <name type="scientific">Aspergillus novoparasiticus</name>
    <dbReference type="NCBI Taxonomy" id="986946"/>
    <lineage>
        <taxon>Eukaryota</taxon>
        <taxon>Fungi</taxon>
        <taxon>Dikarya</taxon>
        <taxon>Ascomycota</taxon>
        <taxon>Pezizomycotina</taxon>
        <taxon>Eurotiomycetes</taxon>
        <taxon>Eurotiomycetidae</taxon>
        <taxon>Eurotiales</taxon>
        <taxon>Aspergillaceae</taxon>
        <taxon>Aspergillus</taxon>
        <taxon>Aspergillus subgen. Circumdati</taxon>
    </lineage>
</organism>
<feature type="transmembrane region" description="Helical" evidence="5">
    <location>
        <begin position="126"/>
        <end position="145"/>
    </location>
</feature>
<reference evidence="6 7" key="1">
    <citation type="submission" date="2019-04" db="EMBL/GenBank/DDBJ databases">
        <title>Fungal friends and foes A comparative genomics study of 23 Aspergillus species from section Flavi.</title>
        <authorList>
            <consortium name="DOE Joint Genome Institute"/>
            <person name="Kjaerbolling I."/>
            <person name="Vesth T.C."/>
            <person name="Frisvad J.C."/>
            <person name="Nybo J.L."/>
            <person name="Theobald S."/>
            <person name="Kildgaard S."/>
            <person name="Petersen T.I."/>
            <person name="Kuo A."/>
            <person name="Sato A."/>
            <person name="Lyhne E.K."/>
            <person name="Kogle M.E."/>
            <person name="Wiebenga A."/>
            <person name="Kun R.S."/>
            <person name="Lubbers R.J."/>
            <person name="Makela M.R."/>
            <person name="Barry K."/>
            <person name="Chovatia M."/>
            <person name="Clum A."/>
            <person name="Daum C."/>
            <person name="Haridas S."/>
            <person name="He G."/>
            <person name="LaButti K."/>
            <person name="Lipzen A."/>
            <person name="Mondo S."/>
            <person name="Pangilinan J."/>
            <person name="Riley R."/>
            <person name="Salamov A."/>
            <person name="Simmons B.A."/>
            <person name="Magnuson J.K."/>
            <person name="Henrissat B."/>
            <person name="Mortensen U.H."/>
            <person name="Larsen T.O."/>
            <person name="De vries R.P."/>
            <person name="Grigoriev I.V."/>
            <person name="Machida M."/>
            <person name="Baker S.E."/>
            <person name="Andersen M.R."/>
        </authorList>
    </citation>
    <scope>NUCLEOTIDE SEQUENCE [LARGE SCALE GENOMIC DNA]</scope>
    <source>
        <strain evidence="6 7">CBS 126849</strain>
    </source>
</reference>
<dbReference type="Proteomes" id="UP000326799">
    <property type="component" value="Unassembled WGS sequence"/>
</dbReference>
<accession>A0A5N6EUF4</accession>
<feature type="transmembrane region" description="Helical" evidence="5">
    <location>
        <begin position="280"/>
        <end position="302"/>
    </location>
</feature>
<dbReference type="InterPro" id="IPR005828">
    <property type="entry name" value="MFS_sugar_transport-like"/>
</dbReference>
<dbReference type="SUPFAM" id="SSF103473">
    <property type="entry name" value="MFS general substrate transporter"/>
    <property type="match status" value="1"/>
</dbReference>
<protein>
    <recommendedName>
        <fullName evidence="8">Sugar transporter</fullName>
    </recommendedName>
</protein>
<feature type="transmembrane region" description="Helical" evidence="5">
    <location>
        <begin position="103"/>
        <end position="120"/>
    </location>
</feature>
<dbReference type="PANTHER" id="PTHR48022">
    <property type="entry name" value="PLASTIDIC GLUCOSE TRANSPORTER 4"/>
    <property type="match status" value="1"/>
</dbReference>
<keyword evidence="7" id="KW-1185">Reference proteome</keyword>
<keyword evidence="2 5" id="KW-0812">Transmembrane</keyword>
<comment type="subcellular location">
    <subcellularLocation>
        <location evidence="1">Membrane</location>
        <topology evidence="1">Multi-pass membrane protein</topology>
    </subcellularLocation>
</comment>
<dbReference type="Pfam" id="PF00083">
    <property type="entry name" value="Sugar_tr"/>
    <property type="match status" value="1"/>
</dbReference>
<evidence type="ECO:0000256" key="2">
    <source>
        <dbReference type="ARBA" id="ARBA00022692"/>
    </source>
</evidence>
<evidence type="ECO:0008006" key="8">
    <source>
        <dbReference type="Google" id="ProtNLM"/>
    </source>
</evidence>
<evidence type="ECO:0000256" key="4">
    <source>
        <dbReference type="ARBA" id="ARBA00023136"/>
    </source>
</evidence>
<feature type="transmembrane region" description="Helical" evidence="5">
    <location>
        <begin position="251"/>
        <end position="273"/>
    </location>
</feature>
<gene>
    <name evidence="6" type="ORF">BDV33DRAFT_190718</name>
</gene>
<dbReference type="EMBL" id="ML733423">
    <property type="protein sequence ID" value="KAB8221128.1"/>
    <property type="molecule type" value="Genomic_DNA"/>
</dbReference>
<keyword evidence="4 5" id="KW-0472">Membrane</keyword>
<name>A0A5N6EUF4_9EURO</name>
<dbReference type="Gene3D" id="1.20.1250.20">
    <property type="entry name" value="MFS general substrate transporter like domains"/>
    <property type="match status" value="1"/>
</dbReference>
<dbReference type="GO" id="GO:0016020">
    <property type="term" value="C:membrane"/>
    <property type="evidence" value="ECO:0007669"/>
    <property type="project" value="UniProtKB-SubCell"/>
</dbReference>
<sequence length="394" mass="43794">MFWKTPRTIHLYILYGYNQTGLSALLDLPDVIRYLPQIDTVNTHGAKKAEHSTIQGLINACFQLGALFTVGRIKLGAGVGQLSVIVSLWQAESSTTGSRGRKVITAGIFICMGFLLSSWINLGWRVSLAIPVLLSSIICISIFTFPESPRWLVQKYRITDATETLAKLNGMSSKDEQVQYEICQIRDSLEVGPKVSIKDVFSRNDQNRLLYRFTLCLAIQILQQLVSGKLISIYTTSIFENNLHLQGDIPAIVAASSLTWKFLCSFIAFSFAVGRLGRQWLFVLTGTGMSMCMVAMAAATSFSASNHAASIVAAVFIFIFNFFYPIGFLGEIFCTALRLPLPSYERPCPPYRPRIIDSGTLSSPWDNTIHQIPYPQEHNVRHSGTKNDVISASR</sequence>
<dbReference type="InterPro" id="IPR050360">
    <property type="entry name" value="MFS_Sugar_Transporters"/>
</dbReference>
<evidence type="ECO:0000313" key="7">
    <source>
        <dbReference type="Proteomes" id="UP000326799"/>
    </source>
</evidence>
<evidence type="ECO:0000256" key="5">
    <source>
        <dbReference type="SAM" id="Phobius"/>
    </source>
</evidence>
<proteinExistence type="predicted"/>
<evidence type="ECO:0000256" key="1">
    <source>
        <dbReference type="ARBA" id="ARBA00004141"/>
    </source>
</evidence>
<evidence type="ECO:0000256" key="3">
    <source>
        <dbReference type="ARBA" id="ARBA00022989"/>
    </source>
</evidence>
<keyword evidence="3 5" id="KW-1133">Transmembrane helix</keyword>
<feature type="transmembrane region" description="Helical" evidence="5">
    <location>
        <begin position="308"/>
        <end position="329"/>
    </location>
</feature>